<proteinExistence type="predicted"/>
<keyword evidence="1" id="KW-0472">Membrane</keyword>
<reference evidence="2 3" key="1">
    <citation type="journal article" date="2016" name="Gene">
        <title>PacBio SMRT assembly of a complex multi-replicon genome reveals chlorocatechol degradative operon in a region of genome plasticity.</title>
        <authorList>
            <person name="Ricker N."/>
            <person name="Shen S.Y."/>
            <person name="Goordial J."/>
            <person name="Jin S."/>
            <person name="Fulthorpe R.R."/>
        </authorList>
    </citation>
    <scope>NUCLEOTIDE SEQUENCE [LARGE SCALE GENOMIC DNA]</scope>
    <source>
        <strain evidence="2 3">OLGA172</strain>
    </source>
</reference>
<evidence type="ECO:0000313" key="3">
    <source>
        <dbReference type="Proteomes" id="UP000076852"/>
    </source>
</evidence>
<feature type="transmembrane region" description="Helical" evidence="1">
    <location>
        <begin position="6"/>
        <end position="24"/>
    </location>
</feature>
<dbReference type="AlphaFoldDB" id="A0A167WAK6"/>
<gene>
    <name evidence="2" type="ORF">AYM40_23335</name>
</gene>
<protein>
    <submittedName>
        <fullName evidence="2">Uncharacterized protein</fullName>
    </submittedName>
</protein>
<dbReference type="KEGG" id="buz:AYM40_23335"/>
<name>A0A167WAK6_9BURK</name>
<evidence type="ECO:0000256" key="1">
    <source>
        <dbReference type="SAM" id="Phobius"/>
    </source>
</evidence>
<accession>A0A167WAK6</accession>
<keyword evidence="1" id="KW-0812">Transmembrane</keyword>
<dbReference type="EMBL" id="CP014579">
    <property type="protein sequence ID" value="ANB75323.1"/>
    <property type="molecule type" value="Genomic_DNA"/>
</dbReference>
<dbReference type="STRING" id="1804984.AYM40_23335"/>
<keyword evidence="1" id="KW-1133">Transmembrane helix</keyword>
<organism evidence="2 3">
    <name type="scientific">Paraburkholderia phytofirmans OLGA172</name>
    <dbReference type="NCBI Taxonomy" id="1417228"/>
    <lineage>
        <taxon>Bacteria</taxon>
        <taxon>Pseudomonadati</taxon>
        <taxon>Pseudomonadota</taxon>
        <taxon>Betaproteobacteria</taxon>
        <taxon>Burkholderiales</taxon>
        <taxon>Burkholderiaceae</taxon>
        <taxon>Paraburkholderia</taxon>
    </lineage>
</organism>
<sequence>MQLGILSDVTLALLLVVMDCYVFWRTCFALILKIGCCACRPLGQARAVATCVATRSGVFTDLAAADGISSTGKVAWRTQRSATLPGI</sequence>
<dbReference type="Proteomes" id="UP000076852">
    <property type="component" value="Chromosome 2"/>
</dbReference>
<evidence type="ECO:0000313" key="2">
    <source>
        <dbReference type="EMBL" id="ANB75323.1"/>
    </source>
</evidence>
<keyword evidence="3" id="KW-1185">Reference proteome</keyword>